<proteinExistence type="predicted"/>
<keyword evidence="1" id="KW-0732">Signal</keyword>
<evidence type="ECO:0000313" key="3">
    <source>
        <dbReference type="Proteomes" id="UP001253595"/>
    </source>
</evidence>
<feature type="signal peptide" evidence="1">
    <location>
        <begin position="1"/>
        <end position="21"/>
    </location>
</feature>
<keyword evidence="3" id="KW-1185">Reference proteome</keyword>
<evidence type="ECO:0000256" key="1">
    <source>
        <dbReference type="SAM" id="SignalP"/>
    </source>
</evidence>
<protein>
    <submittedName>
        <fullName evidence="2">Uncharacterized protein</fullName>
    </submittedName>
</protein>
<accession>A0ABU1UTC4</accession>
<dbReference type="Proteomes" id="UP001253595">
    <property type="component" value="Unassembled WGS sequence"/>
</dbReference>
<feature type="chain" id="PRO_5047493929" evidence="1">
    <location>
        <begin position="22"/>
        <end position="280"/>
    </location>
</feature>
<gene>
    <name evidence="2" type="ORF">J2X05_000443</name>
</gene>
<organism evidence="2 3">
    <name type="scientific">Cellvibrio fibrivorans</name>
    <dbReference type="NCBI Taxonomy" id="126350"/>
    <lineage>
        <taxon>Bacteria</taxon>
        <taxon>Pseudomonadati</taxon>
        <taxon>Pseudomonadota</taxon>
        <taxon>Gammaproteobacteria</taxon>
        <taxon>Cellvibrionales</taxon>
        <taxon>Cellvibrionaceae</taxon>
        <taxon>Cellvibrio</taxon>
    </lineage>
</organism>
<dbReference type="EMBL" id="JAVDVX010000001">
    <property type="protein sequence ID" value="MDR7088440.1"/>
    <property type="molecule type" value="Genomic_DNA"/>
</dbReference>
<sequence>MKVIPFITSIILLATAAQINANTCEKNFVAEGDPRNGAEFSTSTTINDLGSASALGQLRAIALADGFNVLGEESTGSQGTLTIEQKNGRHPFLIYLTAVNKGTAAEVSIRTKLNRRTVAKPEDIRAGMCGMVARIKTGAEGDAIAAAARAAIVPEPIVEIQPRWLAKDIYRLSKRKTAEMITAHYKGKRYLLDGTIGSPLENEGTIELWYKVTIDRNGILQTLDADESTFWPPIVCRMAPEARARAAKLQEGEFAKLTGTVSHYWQGSPSKLVLKDCRFE</sequence>
<dbReference type="RefSeq" id="WP_310068076.1">
    <property type="nucleotide sequence ID" value="NZ_JAVDVX010000001.1"/>
</dbReference>
<name>A0ABU1UTC4_9GAMM</name>
<reference evidence="2 3" key="1">
    <citation type="submission" date="2023-07" db="EMBL/GenBank/DDBJ databases">
        <title>Sorghum-associated microbial communities from plants grown in Nebraska, USA.</title>
        <authorList>
            <person name="Schachtman D."/>
        </authorList>
    </citation>
    <scope>NUCLEOTIDE SEQUENCE [LARGE SCALE GENOMIC DNA]</scope>
    <source>
        <strain evidence="2 3">BE190</strain>
    </source>
</reference>
<evidence type="ECO:0000313" key="2">
    <source>
        <dbReference type="EMBL" id="MDR7088440.1"/>
    </source>
</evidence>
<comment type="caution">
    <text evidence="2">The sequence shown here is derived from an EMBL/GenBank/DDBJ whole genome shotgun (WGS) entry which is preliminary data.</text>
</comment>